<evidence type="ECO:0000313" key="12">
    <source>
        <dbReference type="Proteomes" id="UP000694700"/>
    </source>
</evidence>
<dbReference type="PANTHER" id="PTHR45773:SF9">
    <property type="entry name" value="SLIT AND NTRK-LIKE FAMILY, MEMBER 3B"/>
    <property type="match status" value="1"/>
</dbReference>
<evidence type="ECO:0000256" key="5">
    <source>
        <dbReference type="ARBA" id="ARBA00022737"/>
    </source>
</evidence>
<dbReference type="GO" id="GO:0007409">
    <property type="term" value="P:axonogenesis"/>
    <property type="evidence" value="ECO:0007669"/>
    <property type="project" value="TreeGrafter"/>
</dbReference>
<dbReference type="InterPro" id="IPR001611">
    <property type="entry name" value="Leu-rich_rpt"/>
</dbReference>
<dbReference type="Proteomes" id="UP000694700">
    <property type="component" value="Unplaced"/>
</dbReference>
<dbReference type="AlphaFoldDB" id="A0A8C1WTS0"/>
<feature type="region of interest" description="Disordered" evidence="8">
    <location>
        <begin position="434"/>
        <end position="455"/>
    </location>
</feature>
<evidence type="ECO:0000256" key="1">
    <source>
        <dbReference type="ARBA" id="ARBA00004479"/>
    </source>
</evidence>
<dbReference type="PANTHER" id="PTHR45773">
    <property type="entry name" value="SLIT AND NTRK-LIKE PROTEIN 4-RELATED"/>
    <property type="match status" value="1"/>
</dbReference>
<keyword evidence="2" id="KW-0433">Leucine-rich repeat</keyword>
<evidence type="ECO:0000256" key="2">
    <source>
        <dbReference type="ARBA" id="ARBA00022614"/>
    </source>
</evidence>
<dbReference type="Pfam" id="PF13855">
    <property type="entry name" value="LRR_8"/>
    <property type="match status" value="1"/>
</dbReference>
<feature type="signal peptide" evidence="10">
    <location>
        <begin position="1"/>
        <end position="20"/>
    </location>
</feature>
<protein>
    <submittedName>
        <fullName evidence="11">SLIT and NTRK-like family, member 3b</fullName>
    </submittedName>
</protein>
<evidence type="ECO:0000256" key="3">
    <source>
        <dbReference type="ARBA" id="ARBA00022692"/>
    </source>
</evidence>
<dbReference type="Gene3D" id="3.80.10.10">
    <property type="entry name" value="Ribonuclease Inhibitor"/>
    <property type="match status" value="1"/>
</dbReference>
<proteinExistence type="predicted"/>
<evidence type="ECO:0000256" key="8">
    <source>
        <dbReference type="SAM" id="MobiDB-lite"/>
    </source>
</evidence>
<comment type="subcellular location">
    <subcellularLocation>
        <location evidence="1">Membrane</location>
        <topology evidence="1">Single-pass type I membrane protein</topology>
    </subcellularLocation>
</comment>
<evidence type="ECO:0000256" key="7">
    <source>
        <dbReference type="ARBA" id="ARBA00023136"/>
    </source>
</evidence>
<feature type="transmembrane region" description="Helical" evidence="9">
    <location>
        <begin position="261"/>
        <end position="285"/>
    </location>
</feature>
<keyword evidence="7 9" id="KW-0472">Membrane</keyword>
<keyword evidence="3 9" id="KW-0812">Transmembrane</keyword>
<name>A0A8C1WTS0_CYPCA</name>
<dbReference type="GO" id="GO:0098839">
    <property type="term" value="C:postsynaptic density membrane"/>
    <property type="evidence" value="ECO:0007669"/>
    <property type="project" value="TreeGrafter"/>
</dbReference>
<organism evidence="11 12">
    <name type="scientific">Cyprinus carpio</name>
    <name type="common">Common carp</name>
    <dbReference type="NCBI Taxonomy" id="7962"/>
    <lineage>
        <taxon>Eukaryota</taxon>
        <taxon>Metazoa</taxon>
        <taxon>Chordata</taxon>
        <taxon>Craniata</taxon>
        <taxon>Vertebrata</taxon>
        <taxon>Euteleostomi</taxon>
        <taxon>Actinopterygii</taxon>
        <taxon>Neopterygii</taxon>
        <taxon>Teleostei</taxon>
        <taxon>Ostariophysi</taxon>
        <taxon>Cypriniformes</taxon>
        <taxon>Cyprinidae</taxon>
        <taxon>Cyprininae</taxon>
        <taxon>Cyprinus</taxon>
    </lineage>
</organism>
<evidence type="ECO:0000313" key="11">
    <source>
        <dbReference type="Ensembl" id="ENSCCRP00015072140.1"/>
    </source>
</evidence>
<dbReference type="SUPFAM" id="SSF52058">
    <property type="entry name" value="L domain-like"/>
    <property type="match status" value="1"/>
</dbReference>
<feature type="chain" id="PRO_5034253722" evidence="10">
    <location>
        <begin position="21"/>
        <end position="502"/>
    </location>
</feature>
<evidence type="ECO:0000256" key="9">
    <source>
        <dbReference type="SAM" id="Phobius"/>
    </source>
</evidence>
<feature type="compositionally biased region" description="Basic and acidic residues" evidence="8">
    <location>
        <begin position="438"/>
        <end position="455"/>
    </location>
</feature>
<dbReference type="SMART" id="SM00369">
    <property type="entry name" value="LRR_TYP"/>
    <property type="match status" value="4"/>
</dbReference>
<dbReference type="InterPro" id="IPR003591">
    <property type="entry name" value="Leu-rich_rpt_typical-subtyp"/>
</dbReference>
<accession>A0A8C1WTS0</accession>
<dbReference type="Ensembl" id="ENSCCRT00015074487.1">
    <property type="protein sequence ID" value="ENSCCRP00015072140.1"/>
    <property type="gene ID" value="ENSCCRG00015029216.1"/>
</dbReference>
<reference evidence="11" key="1">
    <citation type="submission" date="2025-08" db="UniProtKB">
        <authorList>
            <consortium name="Ensembl"/>
        </authorList>
    </citation>
    <scope>IDENTIFICATION</scope>
</reference>
<sequence>AEGRNMLWVTLLSTIALGWMTPIPLLDDSEEIDEPCFEPCYCEVKEGLFHVHCDSKGFTNISQVSQSWLRPFKLYLQKNSLRKLYFNSFLHLNNAVAINLGNNALQDIHVGAFNGLSSLKRLYLHENKLEVFRNDTFLGLESLEYLQADYNVIKRIDSGAFRNLHKLRVLILNDNLIPMLPAFLFRSVSLTHLDLRVIVGEVVCKTPELVSGKDLRSLNSEVICPELRQSSLSPAESDSGLITTYPEVGPHPPKGAIPLSVLILSLLVLFVSAFFAAAALCAYALKKREKLPFRKQGEVGLAGIQMECGIFTEQPPTLPETPPSNHVYDSIGAPSSHMCSNPVYKSGQESGQKHTFTETKESGSHYRTLVEKEKEWTMAISSSPINTIVTVGAPCGDISSFHENGILCPTVIDSQGPTPKVGLVDSLFGTTSQFSNLSDRHTHPPSEYPHAKQDARQKQMITNTTGTRTGCPNQTQSDYPELRARLKTKMDYIDMLERSYQF</sequence>
<keyword evidence="6 9" id="KW-1133">Transmembrane helix</keyword>
<evidence type="ECO:0000256" key="4">
    <source>
        <dbReference type="ARBA" id="ARBA00022729"/>
    </source>
</evidence>
<dbReference type="InterPro" id="IPR032675">
    <property type="entry name" value="LRR_dom_sf"/>
</dbReference>
<keyword evidence="5" id="KW-0677">Repeat</keyword>
<dbReference type="GO" id="GO:0051965">
    <property type="term" value="P:positive regulation of synapse assembly"/>
    <property type="evidence" value="ECO:0007669"/>
    <property type="project" value="TreeGrafter"/>
</dbReference>
<evidence type="ECO:0000256" key="6">
    <source>
        <dbReference type="ARBA" id="ARBA00022989"/>
    </source>
</evidence>
<keyword evidence="4 10" id="KW-0732">Signal</keyword>
<dbReference type="GO" id="GO:0098982">
    <property type="term" value="C:GABA-ergic synapse"/>
    <property type="evidence" value="ECO:0007669"/>
    <property type="project" value="TreeGrafter"/>
</dbReference>
<evidence type="ECO:0000256" key="10">
    <source>
        <dbReference type="SAM" id="SignalP"/>
    </source>
</evidence>